<protein>
    <recommendedName>
        <fullName evidence="2">BEACH-type PH domain-containing protein</fullName>
    </recommendedName>
</protein>
<dbReference type="GO" id="GO:0005829">
    <property type="term" value="C:cytosol"/>
    <property type="evidence" value="ECO:0007669"/>
    <property type="project" value="TreeGrafter"/>
</dbReference>
<dbReference type="InterPro" id="IPR013320">
    <property type="entry name" value="ConA-like_dom_sf"/>
</dbReference>
<feature type="compositionally biased region" description="Polar residues" evidence="1">
    <location>
        <begin position="1214"/>
        <end position="1224"/>
    </location>
</feature>
<dbReference type="Gene3D" id="2.30.29.30">
    <property type="entry name" value="Pleckstrin-homology domain (PH domain)/Phosphotyrosine-binding domain (PTB)"/>
    <property type="match status" value="1"/>
</dbReference>
<dbReference type="PANTHER" id="PTHR13743:SF162">
    <property type="entry name" value="NEUROBEACHIN"/>
    <property type="match status" value="1"/>
</dbReference>
<feature type="compositionally biased region" description="Basic and acidic residues" evidence="1">
    <location>
        <begin position="871"/>
        <end position="881"/>
    </location>
</feature>
<feature type="compositionally biased region" description="Basic and acidic residues" evidence="1">
    <location>
        <begin position="1560"/>
        <end position="1575"/>
    </location>
</feature>
<dbReference type="EMBL" id="VCGU01000007">
    <property type="protein sequence ID" value="TRY73643.1"/>
    <property type="molecule type" value="Genomic_DNA"/>
</dbReference>
<organism evidence="3 4">
    <name type="scientific">Tigriopus californicus</name>
    <name type="common">Marine copepod</name>
    <dbReference type="NCBI Taxonomy" id="6832"/>
    <lineage>
        <taxon>Eukaryota</taxon>
        <taxon>Metazoa</taxon>
        <taxon>Ecdysozoa</taxon>
        <taxon>Arthropoda</taxon>
        <taxon>Crustacea</taxon>
        <taxon>Multicrustacea</taxon>
        <taxon>Hexanauplia</taxon>
        <taxon>Copepoda</taxon>
        <taxon>Harpacticoida</taxon>
        <taxon>Harpacticidae</taxon>
        <taxon>Tigriopus</taxon>
    </lineage>
</organism>
<dbReference type="InterPro" id="IPR023362">
    <property type="entry name" value="PH-BEACH_dom"/>
</dbReference>
<reference evidence="3 4" key="1">
    <citation type="journal article" date="2018" name="Nat. Ecol. Evol.">
        <title>Genomic signatures of mitonuclear coevolution across populations of Tigriopus californicus.</title>
        <authorList>
            <person name="Barreto F.S."/>
            <person name="Watson E.T."/>
            <person name="Lima T.G."/>
            <person name="Willett C.S."/>
            <person name="Edmands S."/>
            <person name="Li W."/>
            <person name="Burton R.S."/>
        </authorList>
    </citation>
    <scope>NUCLEOTIDE SEQUENCE [LARGE SCALE GENOMIC DNA]</scope>
    <source>
        <strain evidence="3 4">San Diego</strain>
    </source>
</reference>
<dbReference type="SUPFAM" id="SSF48371">
    <property type="entry name" value="ARM repeat"/>
    <property type="match status" value="1"/>
</dbReference>
<evidence type="ECO:0000313" key="3">
    <source>
        <dbReference type="EMBL" id="TRY73643.1"/>
    </source>
</evidence>
<dbReference type="GO" id="GO:0019901">
    <property type="term" value="F:protein kinase binding"/>
    <property type="evidence" value="ECO:0007669"/>
    <property type="project" value="TreeGrafter"/>
</dbReference>
<feature type="region of interest" description="Disordered" evidence="1">
    <location>
        <begin position="1519"/>
        <end position="1593"/>
    </location>
</feature>
<dbReference type="InterPro" id="IPR011993">
    <property type="entry name" value="PH-like_dom_sf"/>
</dbReference>
<dbReference type="GO" id="GO:0016020">
    <property type="term" value="C:membrane"/>
    <property type="evidence" value="ECO:0007669"/>
    <property type="project" value="TreeGrafter"/>
</dbReference>
<feature type="region of interest" description="Disordered" evidence="1">
    <location>
        <begin position="1207"/>
        <end position="1232"/>
    </location>
</feature>
<feature type="non-terminal residue" evidence="3">
    <location>
        <position position="1"/>
    </location>
</feature>
<proteinExistence type="predicted"/>
<feature type="compositionally biased region" description="Basic and acidic residues" evidence="1">
    <location>
        <begin position="1533"/>
        <end position="1542"/>
    </location>
</feature>
<feature type="domain" description="BEACH-type PH" evidence="2">
    <location>
        <begin position="1864"/>
        <end position="1912"/>
    </location>
</feature>
<feature type="region of interest" description="Disordered" evidence="1">
    <location>
        <begin position="1390"/>
        <end position="1502"/>
    </location>
</feature>
<dbReference type="Pfam" id="PF06469">
    <property type="entry name" value="DUF1088"/>
    <property type="match status" value="1"/>
</dbReference>
<dbReference type="Gene3D" id="2.60.120.200">
    <property type="match status" value="1"/>
</dbReference>
<dbReference type="SUPFAM" id="SSF49899">
    <property type="entry name" value="Concanavalin A-like lectins/glucanases"/>
    <property type="match status" value="1"/>
</dbReference>
<dbReference type="InterPro" id="IPR016024">
    <property type="entry name" value="ARM-type_fold"/>
</dbReference>
<dbReference type="FunFam" id="2.60.120.200:FF:000010">
    <property type="entry name" value="neurobeachin isoform X2"/>
    <property type="match status" value="1"/>
</dbReference>
<dbReference type="Pfam" id="PF13385">
    <property type="entry name" value="Laminin_G_3"/>
    <property type="match status" value="1"/>
</dbReference>
<keyword evidence="4" id="KW-1185">Reference proteome</keyword>
<feature type="compositionally biased region" description="Pro residues" evidence="1">
    <location>
        <begin position="922"/>
        <end position="933"/>
    </location>
</feature>
<feature type="region of interest" description="Disordered" evidence="1">
    <location>
        <begin position="1348"/>
        <end position="1373"/>
    </location>
</feature>
<dbReference type="Proteomes" id="UP000318571">
    <property type="component" value="Chromosome 3"/>
</dbReference>
<dbReference type="STRING" id="6832.A0A553P7J3"/>
<dbReference type="Pfam" id="PF15787">
    <property type="entry name" value="DUF4704"/>
    <property type="match status" value="1"/>
</dbReference>
<feature type="region of interest" description="Disordered" evidence="1">
    <location>
        <begin position="810"/>
        <end position="933"/>
    </location>
</feature>
<evidence type="ECO:0000256" key="1">
    <source>
        <dbReference type="SAM" id="MobiDB-lite"/>
    </source>
</evidence>
<dbReference type="InterPro" id="IPR050865">
    <property type="entry name" value="BEACH_Domain"/>
</dbReference>
<gene>
    <name evidence="3" type="ORF">TCAL_11751</name>
</gene>
<name>A0A553P7J3_TIGCA</name>
<dbReference type="GO" id="GO:0008104">
    <property type="term" value="P:intracellular protein localization"/>
    <property type="evidence" value="ECO:0007669"/>
    <property type="project" value="TreeGrafter"/>
</dbReference>
<evidence type="ECO:0000313" key="4">
    <source>
        <dbReference type="Proteomes" id="UP000318571"/>
    </source>
</evidence>
<dbReference type="OMA" id="PMMMSGS"/>
<comment type="caution">
    <text evidence="3">The sequence shown here is derived from an EMBL/GenBank/DDBJ whole genome shotgun (WGS) entry which is preliminary data.</text>
</comment>
<dbReference type="InterPro" id="IPR010508">
    <property type="entry name" value="NBEA-like_DUF1088"/>
</dbReference>
<dbReference type="InterPro" id="IPR031570">
    <property type="entry name" value="NBEA/BDCP_DUF4704"/>
</dbReference>
<feature type="compositionally biased region" description="Acidic residues" evidence="1">
    <location>
        <begin position="833"/>
        <end position="845"/>
    </location>
</feature>
<dbReference type="PROSITE" id="PS51783">
    <property type="entry name" value="PH_BEACH"/>
    <property type="match status" value="1"/>
</dbReference>
<feature type="non-terminal residue" evidence="3">
    <location>
        <position position="1912"/>
    </location>
</feature>
<evidence type="ECO:0000259" key="2">
    <source>
        <dbReference type="PROSITE" id="PS51783"/>
    </source>
</evidence>
<dbReference type="PANTHER" id="PTHR13743">
    <property type="entry name" value="BEIGE/BEACH-RELATED"/>
    <property type="match status" value="1"/>
</dbReference>
<accession>A0A553P7J3</accession>
<feature type="compositionally biased region" description="Basic and acidic residues" evidence="1">
    <location>
        <begin position="1415"/>
        <end position="1440"/>
    </location>
</feature>
<feature type="compositionally biased region" description="Acidic residues" evidence="1">
    <location>
        <begin position="853"/>
        <end position="870"/>
    </location>
</feature>
<sequence length="1912" mass="213446">LVGGEFDLELNFVIVEPNNIHYTLELLDTCDQRLQPSHSKKLMNVLKQMPNRSGPDVFFSFPGVRGSAIVLPPMSKWPYENGFTFTTWFRLDPLNAVNIEREKPYLYCFKTAKGVGYSAHFVGNCLVLTSMKVKGKGYQHCVKYEFQPRKWFMLAIVYIYNRWTKSEIKCFVNGQLASSTEMAWLVNTNDPFDKCYIGATPDVDEERVFRGQMSAIYLFAEALSPHQVCAMHRLGPGYKNQFRFETEGGQLSENHRKVLYEGRLSTSIVFLYNPVATDGQLCLQCTPKGNTNHFVHSPHALMMEDVKAVVTHSVHSTLNSIGGVQVLFPLFAQLDLPSETLDHKHGSVQINGSGKDQSLCSTLMSFICELVESSPSIQQQVISGRGFLVISHLLSKSSRDHLTLELLQTFLKLTKYLVTCPSNNTDLLLKQLLDHCLFNPALWIHTPANVQTKLYSYLATDFLSDTQIYSNVRRVSTVLQTMHTLKYYYWIINPHELSGINPKGTDGPRPSREEIKSIRSYMLLFVKQLIMIGNGVKDDELQSILNYVTTVNEDDNLHDILQMLMSLMCDHPATLVPAFDTKGGVKAVFKMLGSKSQTIRLQALKLLGFFLSRSTHKRKYDVMNPNNLYTLLVEKLLQREETLTVATYNVLYEILTENVGQNLIYEKHPEPEPHFRLENPMVLKVVASLIRQSKPNQKLEEVKKLFLSDMTLLCNNNRENRRTVLQMSVWQEWLISMAYIHPKNAEETKISDMVFALFRMLLHHAVKFEFGGWRVWVDTLAIVHSKVSFEEFKLQFNNVYDKYDKRRTDQITDPKQRAKKPVSTITGLAQDRDDVDDEDVEDEDEERSREPGNEEEAFEELSLEEEEEEDPAAKTKSHEEVDAFPTRKRYLGPHPGKVSEEASGTQDPDGPASNKAKDLKKPPPTFSPGPSRPPFRIPEFRWSYIHQRLLSDVLFSLETDIQVWRSHSTKSVIDFVNSAENGIFVVNTVHLISQLADNLIIACGGLLPLLASATSPNNELDVLEPTQGMPIEVAITFLQRLVMMADVLIFASSLNFADLEAEKNMSSGGILRQCLRLVCTCAVRNCLECKEKASGGGGGGGRVIVPTPLGLTNEGANQPPAAGKPGQPARQFNKEALSKVALDSLKVQASGVKDLEKLLQDMDVNRLRAVIYRDVEETKQAQFLSLAVVYFISVLMVSKYRDILEPPIPGGSNNGSTHSRTQSGPRGKCPPRPQPFHGSDCSCYHQNNGADSLSPPSPVSNLDDYYVCECSSCRNLGNSVDICCQCCACSEGHPLKSPNNFGTPGRYQVRSVALTGESDDTLEVCLNEDYDEDDLALAHSVAEGTGTCADCRSSTSPPERGPAFTGWSGQPRPLNSIRSAIQTRHFHPKMGNNGGVHHHHHSHTVDTVTSMNRGKGCDKPNFVDERRMSHESSKILKDDESSMMEEVTETSGPNEKAATTSPGQASSVSSNSSADVTDGGRHSKRSSSYSSPTSNNKDKKEFNGTSAAEDALQTFQEVRLEAASEPSGSEPTNAERGERMNEEISVLSPMPRNLNIAPTHESDSEANKNRPDDLNIKPFAPSKPLPVPTPSREATLTQKLEQALGSVCPLLREIMVDFAPFLSKTLVGSHGQDLLMEGKAIMTFKNSSSVVELVMLLCSQEWQNSLQKHAGLAFIELINEGRLLSHAMKDHIVRVANEADFILNRMRADDVLKHADFESACGNTLSDRTEEEKMCDHLITAARRRDGVLAGRLVDKVVDVLSTRHGAWSKREDGPRDFWKLDVWEDDARRRRRLIRNPLGSTHPEATLKAAIEHGAAEDAIEAAQAEFHAHLAAARSQNNQQSNNHDLVEDSELVGEDRELDSDSQGPINISTPAILVSPGISLWGTISITSSEVYFEVDEDHDEFKKIDSQ</sequence>